<evidence type="ECO:0000256" key="6">
    <source>
        <dbReference type="ARBA" id="ARBA00023136"/>
    </source>
</evidence>
<name>A0ABQ4DK46_9CELL</name>
<evidence type="ECO:0000256" key="7">
    <source>
        <dbReference type="SAM" id="Phobius"/>
    </source>
</evidence>
<feature type="transmembrane region" description="Helical" evidence="7">
    <location>
        <begin position="132"/>
        <end position="152"/>
    </location>
</feature>
<dbReference type="InterPro" id="IPR039421">
    <property type="entry name" value="Type_1_exporter"/>
</dbReference>
<feature type="transmembrane region" description="Helical" evidence="7">
    <location>
        <begin position="158"/>
        <end position="178"/>
    </location>
</feature>
<feature type="transmembrane region" description="Helical" evidence="7">
    <location>
        <begin position="240"/>
        <end position="263"/>
    </location>
</feature>
<evidence type="ECO:0000256" key="2">
    <source>
        <dbReference type="ARBA" id="ARBA00022692"/>
    </source>
</evidence>
<gene>
    <name evidence="10" type="ORF">Cph01nite_14630</name>
</gene>
<dbReference type="Proteomes" id="UP000614741">
    <property type="component" value="Unassembled WGS sequence"/>
</dbReference>
<dbReference type="SUPFAM" id="SSF52540">
    <property type="entry name" value="P-loop containing nucleoside triphosphate hydrolases"/>
    <property type="match status" value="1"/>
</dbReference>
<dbReference type="InterPro" id="IPR036640">
    <property type="entry name" value="ABC1_TM_sf"/>
</dbReference>
<feature type="domain" description="ABC transmembrane type-1" evidence="9">
    <location>
        <begin position="20"/>
        <end position="303"/>
    </location>
</feature>
<dbReference type="Gene3D" id="3.40.50.300">
    <property type="entry name" value="P-loop containing nucleotide triphosphate hydrolases"/>
    <property type="match status" value="1"/>
</dbReference>
<evidence type="ECO:0000259" key="8">
    <source>
        <dbReference type="PROSITE" id="PS50893"/>
    </source>
</evidence>
<dbReference type="InterPro" id="IPR027417">
    <property type="entry name" value="P-loop_NTPase"/>
</dbReference>
<accession>A0ABQ4DK46</accession>
<evidence type="ECO:0000256" key="4">
    <source>
        <dbReference type="ARBA" id="ARBA00022840"/>
    </source>
</evidence>
<dbReference type="SMART" id="SM00382">
    <property type="entry name" value="AAA"/>
    <property type="match status" value="1"/>
</dbReference>
<feature type="transmembrane region" description="Helical" evidence="7">
    <location>
        <begin position="21"/>
        <end position="44"/>
    </location>
</feature>
<evidence type="ECO:0000256" key="3">
    <source>
        <dbReference type="ARBA" id="ARBA00022741"/>
    </source>
</evidence>
<dbReference type="InterPro" id="IPR003593">
    <property type="entry name" value="AAA+_ATPase"/>
</dbReference>
<dbReference type="RefSeq" id="WP_203672757.1">
    <property type="nucleotide sequence ID" value="NZ_BONP01000006.1"/>
</dbReference>
<dbReference type="InterPro" id="IPR014216">
    <property type="entry name" value="ABC_transptr_CydD"/>
</dbReference>
<keyword evidence="11" id="KW-1185">Reference proteome</keyword>
<keyword evidence="6 7" id="KW-0472">Membrane</keyword>
<sequence length="561" mass="57723">MKPLDPRLLRYARSARGYLALTVALGLLTGALVVAQALLLAHALGSAVAEGATLSAIAPLVGVLAGVVVVRALVAAMQERYAHRSATRAVAELRERVVAHAAAVGPRRAAPADGASLVTLATRGLDALEPYFVRYLPQLVLAATLTPATLLVVLGLDWVSAAVLAGTVPLVPVFMWLVGVMTQGRSERGLATMQRLGAQVLDLLAGLTTLRAFGRERGPVARVRELGDAHRRATMGTLRVAFLSGMVLELLTTLSVALVAVGIGLRLVYGQVDLVTGLAVLVLAPEVFLPLRQVGAHFHASTDGVAAADRAFAVLEVPVPDAGTRPAPDLARGRVRAHGVAVQGRGGWAPAPLDVELAAGRVVALVGPSGAGKSTAVEVLLGLLPPDLGHVTLEAADGTSTDLRDVDLPGYWRQVTWLPQRPLLEPGTIADVLGADSPADRDRAAALTGLDAVVAAAPDGWGTVLGAGGAGLSVGQRQRLALTRALLRPTPVVVLDEPTAHLDAAGEQVVLATLDALRDAGCAVLLVAHRASLAARADQVVQVTGVPGSDTARAGAPEQVR</sequence>
<protein>
    <submittedName>
        <fullName evidence="10">Thiol reductant ABC exporter subunit CydD</fullName>
    </submittedName>
</protein>
<dbReference type="Pfam" id="PF00664">
    <property type="entry name" value="ABC_membrane"/>
    <property type="match status" value="1"/>
</dbReference>
<dbReference type="SUPFAM" id="SSF90123">
    <property type="entry name" value="ABC transporter transmembrane region"/>
    <property type="match status" value="1"/>
</dbReference>
<evidence type="ECO:0000313" key="10">
    <source>
        <dbReference type="EMBL" id="GIG39701.1"/>
    </source>
</evidence>
<feature type="domain" description="ABC transporter" evidence="8">
    <location>
        <begin position="335"/>
        <end position="556"/>
    </location>
</feature>
<keyword evidence="2 7" id="KW-0812">Transmembrane</keyword>
<comment type="subcellular location">
    <subcellularLocation>
        <location evidence="1">Cell membrane</location>
        <topology evidence="1">Multi-pass membrane protein</topology>
    </subcellularLocation>
</comment>
<dbReference type="PANTHER" id="PTHR24221">
    <property type="entry name" value="ATP-BINDING CASSETTE SUB-FAMILY B"/>
    <property type="match status" value="1"/>
</dbReference>
<dbReference type="PANTHER" id="PTHR24221:SF590">
    <property type="entry name" value="COMPONENT LINKED WITH THE ASSEMBLY OF CYTOCHROME' TRANSPORT TRANSMEMBRANE ATP-BINDING PROTEIN ABC TRANSPORTER CYDD-RELATED"/>
    <property type="match status" value="1"/>
</dbReference>
<dbReference type="CDD" id="cd18584">
    <property type="entry name" value="ABC_6TM_AarD_CydD"/>
    <property type="match status" value="1"/>
</dbReference>
<organism evidence="10 11">
    <name type="scientific">Cellulomonas phragmiteti</name>
    <dbReference type="NCBI Taxonomy" id="478780"/>
    <lineage>
        <taxon>Bacteria</taxon>
        <taxon>Bacillati</taxon>
        <taxon>Actinomycetota</taxon>
        <taxon>Actinomycetes</taxon>
        <taxon>Micrococcales</taxon>
        <taxon>Cellulomonadaceae</taxon>
        <taxon>Cellulomonas</taxon>
    </lineage>
</organism>
<feature type="transmembrane region" description="Helical" evidence="7">
    <location>
        <begin position="56"/>
        <end position="74"/>
    </location>
</feature>
<evidence type="ECO:0000313" key="11">
    <source>
        <dbReference type="Proteomes" id="UP000614741"/>
    </source>
</evidence>
<dbReference type="InterPro" id="IPR011527">
    <property type="entry name" value="ABC1_TM_dom"/>
</dbReference>
<dbReference type="Pfam" id="PF00005">
    <property type="entry name" value="ABC_tran"/>
    <property type="match status" value="1"/>
</dbReference>
<evidence type="ECO:0000256" key="5">
    <source>
        <dbReference type="ARBA" id="ARBA00022989"/>
    </source>
</evidence>
<comment type="caution">
    <text evidence="10">The sequence shown here is derived from an EMBL/GenBank/DDBJ whole genome shotgun (WGS) entry which is preliminary data.</text>
</comment>
<dbReference type="InterPro" id="IPR003439">
    <property type="entry name" value="ABC_transporter-like_ATP-bd"/>
</dbReference>
<dbReference type="EMBL" id="BONP01000006">
    <property type="protein sequence ID" value="GIG39701.1"/>
    <property type="molecule type" value="Genomic_DNA"/>
</dbReference>
<evidence type="ECO:0000259" key="9">
    <source>
        <dbReference type="PROSITE" id="PS50929"/>
    </source>
</evidence>
<keyword evidence="5 7" id="KW-1133">Transmembrane helix</keyword>
<dbReference type="CDD" id="cd03228">
    <property type="entry name" value="ABCC_MRP_Like"/>
    <property type="match status" value="1"/>
</dbReference>
<dbReference type="PROSITE" id="PS50929">
    <property type="entry name" value="ABC_TM1F"/>
    <property type="match status" value="1"/>
</dbReference>
<proteinExistence type="predicted"/>
<evidence type="ECO:0000256" key="1">
    <source>
        <dbReference type="ARBA" id="ARBA00004651"/>
    </source>
</evidence>
<dbReference type="Gene3D" id="1.20.1560.10">
    <property type="entry name" value="ABC transporter type 1, transmembrane domain"/>
    <property type="match status" value="1"/>
</dbReference>
<reference evidence="10 11" key="1">
    <citation type="submission" date="2021-01" db="EMBL/GenBank/DDBJ databases">
        <title>Whole genome shotgun sequence of Cellulomonas phragmiteti NBRC 110785.</title>
        <authorList>
            <person name="Komaki H."/>
            <person name="Tamura T."/>
        </authorList>
    </citation>
    <scope>NUCLEOTIDE SEQUENCE [LARGE SCALE GENOMIC DNA]</scope>
    <source>
        <strain evidence="10 11">NBRC 110785</strain>
    </source>
</reference>
<dbReference type="PROSITE" id="PS50893">
    <property type="entry name" value="ABC_TRANSPORTER_2"/>
    <property type="match status" value="1"/>
</dbReference>
<keyword evidence="4" id="KW-0067">ATP-binding</keyword>
<dbReference type="NCBIfam" id="TIGR02857">
    <property type="entry name" value="CydD"/>
    <property type="match status" value="1"/>
</dbReference>
<keyword evidence="3" id="KW-0547">Nucleotide-binding</keyword>